<dbReference type="GeneID" id="60587007"/>
<dbReference type="SUPFAM" id="SSF53756">
    <property type="entry name" value="UDP-Glycosyltransferase/glycogen phosphorylase"/>
    <property type="match status" value="1"/>
</dbReference>
<dbReference type="GO" id="GO:0016757">
    <property type="term" value="F:glycosyltransferase activity"/>
    <property type="evidence" value="ECO:0007669"/>
    <property type="project" value="TreeGrafter"/>
</dbReference>
<dbReference type="Gene3D" id="3.40.50.2000">
    <property type="entry name" value="Glycogen Phosphorylase B"/>
    <property type="match status" value="2"/>
</dbReference>
<dbReference type="PANTHER" id="PTHR45947:SF3">
    <property type="entry name" value="SULFOQUINOVOSYL TRANSFERASE SQD2"/>
    <property type="match status" value="1"/>
</dbReference>
<dbReference type="Proteomes" id="UP000595001">
    <property type="component" value="Chromosome"/>
</dbReference>
<dbReference type="RefSeq" id="WP_198062014.1">
    <property type="nucleotide sequence ID" value="NZ_CP065856.1"/>
</dbReference>
<dbReference type="EMBL" id="CP065856">
    <property type="protein sequence ID" value="QPV63221.1"/>
    <property type="molecule type" value="Genomic_DNA"/>
</dbReference>
<dbReference type="CDD" id="cd03801">
    <property type="entry name" value="GT4_PimA-like"/>
    <property type="match status" value="1"/>
</dbReference>
<feature type="domain" description="Glycosyltransferase subfamily 4-like N-terminal" evidence="2">
    <location>
        <begin position="45"/>
        <end position="208"/>
    </location>
</feature>
<sequence>MSDSSAGETVRAETVAGGSSEGVRRPGDDPIESDADRAAPRIPDGFEVLVVGPTYGGGIVSYISEQTERLAEYLTVTVHDSGAPPAGSGIRRVLYGLVMAVVALARFATRSPPDIVHVHASHHFSFYRKGPYVFFARHVWDVPVVVHVHGSGFDDFVETDSRAVAGYQRAVFGACDEIVVLSESWKDIVAARTSRSKLRVIPNAVDPEDYRAEPTDDHPHFVFISNLIERKGTEEFASAVETLADRHPGAFRVSIAGDGPLSDRIEALAAAHDEVTYHGYVSEQRKRELLSEGSVFVLPTYAEGLPIAMLEGMAGANAVVSTDVAAIPEVIDDDRGVLVDPGDVPALVDAIEALLIDPDRRTQMAETNRRTVEAEYSWQSAVDELLRMYASYA</sequence>
<reference evidence="3 4" key="1">
    <citation type="submission" date="2020-12" db="EMBL/GenBank/DDBJ databases">
        <title>Halosimplex halophilum sp. nov. and Halosimplex salinum sp. nov., two new members of the genus Halosimplex.</title>
        <authorList>
            <person name="Cui H.L."/>
        </authorList>
    </citation>
    <scope>NUCLEOTIDE SEQUENCE [LARGE SCALE GENOMIC DNA]</scope>
    <source>
        <strain evidence="3 4">YGH94</strain>
    </source>
</reference>
<dbReference type="PANTHER" id="PTHR45947">
    <property type="entry name" value="SULFOQUINOVOSYL TRANSFERASE SQD2"/>
    <property type="match status" value="1"/>
</dbReference>
<evidence type="ECO:0000313" key="4">
    <source>
        <dbReference type="Proteomes" id="UP000595001"/>
    </source>
</evidence>
<feature type="region of interest" description="Disordered" evidence="1">
    <location>
        <begin position="1"/>
        <end position="38"/>
    </location>
</feature>
<keyword evidence="4" id="KW-1185">Reference proteome</keyword>
<evidence type="ECO:0000259" key="2">
    <source>
        <dbReference type="Pfam" id="PF13439"/>
    </source>
</evidence>
<dbReference type="InterPro" id="IPR028098">
    <property type="entry name" value="Glyco_trans_4-like_N"/>
</dbReference>
<gene>
    <name evidence="3" type="ORF">I7X12_00900</name>
</gene>
<dbReference type="AlphaFoldDB" id="A0A7T3FYY6"/>
<dbReference type="KEGG" id="hlt:I7X12_00900"/>
<protein>
    <submittedName>
        <fullName evidence="3">Glycosyltransferase family 4 protein</fullName>
    </submittedName>
</protein>
<keyword evidence="3" id="KW-0808">Transferase</keyword>
<feature type="compositionally biased region" description="Basic and acidic residues" evidence="1">
    <location>
        <begin position="22"/>
        <end position="38"/>
    </location>
</feature>
<evidence type="ECO:0000313" key="3">
    <source>
        <dbReference type="EMBL" id="QPV63221.1"/>
    </source>
</evidence>
<dbReference type="InterPro" id="IPR050194">
    <property type="entry name" value="Glycosyltransferase_grp1"/>
</dbReference>
<proteinExistence type="predicted"/>
<evidence type="ECO:0000256" key="1">
    <source>
        <dbReference type="SAM" id="MobiDB-lite"/>
    </source>
</evidence>
<dbReference type="Pfam" id="PF13439">
    <property type="entry name" value="Glyco_transf_4"/>
    <property type="match status" value="1"/>
</dbReference>
<dbReference type="Pfam" id="PF13692">
    <property type="entry name" value="Glyco_trans_1_4"/>
    <property type="match status" value="1"/>
</dbReference>
<name>A0A7T3FYY6_9EURY</name>
<organism evidence="3 4">
    <name type="scientific">Halosimplex litoreum</name>
    <dbReference type="NCBI Taxonomy" id="1198301"/>
    <lineage>
        <taxon>Archaea</taxon>
        <taxon>Methanobacteriati</taxon>
        <taxon>Methanobacteriota</taxon>
        <taxon>Stenosarchaea group</taxon>
        <taxon>Halobacteria</taxon>
        <taxon>Halobacteriales</taxon>
        <taxon>Haloarculaceae</taxon>
        <taxon>Halosimplex</taxon>
    </lineage>
</organism>
<dbReference type="OrthoDB" id="132546at2157"/>
<accession>A0A7T3FYY6</accession>